<protein>
    <submittedName>
        <fullName evidence="4">Multidrug resistance efflux pump</fullName>
    </submittedName>
</protein>
<dbReference type="Gene3D" id="2.40.30.170">
    <property type="match status" value="1"/>
</dbReference>
<evidence type="ECO:0000256" key="1">
    <source>
        <dbReference type="SAM" id="MobiDB-lite"/>
    </source>
</evidence>
<reference evidence="4 5" key="1">
    <citation type="journal article" date="2015" name="Genome Announc.">
        <title>Virulence Factor Genes Detected in the Complete Genome Sequence of Corynebacterium uterequi DSM 45634, Isolated from the Uterus of a Maiden Mare.</title>
        <authorList>
            <person name="Ruckert C."/>
            <person name="Kriete M."/>
            <person name="Jaenicke S."/>
            <person name="Winkler A."/>
            <person name="Tauch A."/>
        </authorList>
    </citation>
    <scope>NUCLEOTIDE SEQUENCE [LARGE SCALE GENOMIC DNA]</scope>
    <source>
        <strain evidence="4 5">DSM 45634</strain>
    </source>
</reference>
<evidence type="ECO:0000313" key="4">
    <source>
        <dbReference type="EMBL" id="AKK11181.1"/>
    </source>
</evidence>
<keyword evidence="5" id="KW-1185">Reference proteome</keyword>
<evidence type="ECO:0000256" key="2">
    <source>
        <dbReference type="SAM" id="Phobius"/>
    </source>
</evidence>
<dbReference type="GO" id="GO:0015562">
    <property type="term" value="F:efflux transmembrane transporter activity"/>
    <property type="evidence" value="ECO:0007669"/>
    <property type="project" value="TreeGrafter"/>
</dbReference>
<keyword evidence="2" id="KW-0472">Membrane</keyword>
<keyword evidence="2" id="KW-1133">Transmembrane helix</keyword>
<dbReference type="PANTHER" id="PTHR30469:SF33">
    <property type="entry name" value="SLR1207 PROTEIN"/>
    <property type="match status" value="1"/>
</dbReference>
<dbReference type="EMBL" id="CP011546">
    <property type="protein sequence ID" value="AKK11181.1"/>
    <property type="molecule type" value="Genomic_DNA"/>
</dbReference>
<dbReference type="AlphaFoldDB" id="A0A0G3HCU6"/>
<feature type="region of interest" description="Disordered" evidence="1">
    <location>
        <begin position="419"/>
        <end position="448"/>
    </location>
</feature>
<feature type="domain" description="YknX-like beta-barrel" evidence="3">
    <location>
        <begin position="239"/>
        <end position="340"/>
    </location>
</feature>
<name>A0A0G3HCU6_9CORY</name>
<dbReference type="OrthoDB" id="3268957at2"/>
<dbReference type="InterPro" id="IPR058636">
    <property type="entry name" value="Beta-barrel_YknX"/>
</dbReference>
<proteinExistence type="predicted"/>
<dbReference type="PANTHER" id="PTHR30469">
    <property type="entry name" value="MULTIDRUG RESISTANCE PROTEIN MDTA"/>
    <property type="match status" value="1"/>
</dbReference>
<sequence length="448" mass="45592">MSSTATETGKHRFAPKSKKGWFVIAGVAAFVLLVAITAWSLLRPVSSGGSGIPASDYITVAKEDVIDDISVDATVTGARVTTITTALTGPVTALPISMGEQIQSGAHVATIDASAQQAELDALRAQVSSGKAERQVALDQAQAAVNENYARINDPATPPEEVAALKTQTNALVSARDAARNALNNGDGATSAQINQLVNAVNSAYITAPHAGIVSQVLVSEGQPATGGIATIADNSTLHLKATVGEADVDRVKPGQKVRFTAGTSGDRKYTGKVVRVSPIVEGAGVGAAPSASDSSGAGAAMSFGMGDTGGSSSPQFPVDIEVTGDQSGLRIGGTAKAEIIVSEHLNALALPNEALLKGDKTEVLVAVPEGGAYRVERRTVTTGDKNDLDTIITGGDLKAGDIVLTPAEEYQGLEGTTVELSDSFGPGMDAFTPGGTTPEGESTEETK</sequence>
<accession>A0A0G3HCU6</accession>
<dbReference type="RefSeq" id="WP_047259639.1">
    <property type="nucleotide sequence ID" value="NZ_CP011546.1"/>
</dbReference>
<gene>
    <name evidence="4" type="ORF">CUTER_05925</name>
</gene>
<reference evidence="5" key="2">
    <citation type="submission" date="2015-05" db="EMBL/GenBank/DDBJ databases">
        <title>Complete genome sequence of Corynebacterium uterequi DSM 45634, isolated from the uterus of a maiden mare.</title>
        <authorList>
            <person name="Ruckert C."/>
            <person name="Albersmeier A."/>
            <person name="Winkler A."/>
            <person name="Tauch A."/>
        </authorList>
    </citation>
    <scope>NUCLEOTIDE SEQUENCE [LARGE SCALE GENOMIC DNA]</scope>
    <source>
        <strain evidence="5">DSM 45634</strain>
    </source>
</reference>
<dbReference type="Pfam" id="PF25990">
    <property type="entry name" value="Beta-barrel_YknX"/>
    <property type="match status" value="1"/>
</dbReference>
<dbReference type="Gene3D" id="2.40.420.20">
    <property type="match status" value="1"/>
</dbReference>
<dbReference type="SUPFAM" id="SSF111369">
    <property type="entry name" value="HlyD-like secretion proteins"/>
    <property type="match status" value="1"/>
</dbReference>
<evidence type="ECO:0000259" key="3">
    <source>
        <dbReference type="Pfam" id="PF25990"/>
    </source>
</evidence>
<dbReference type="KEGG" id="cut:CUTER_05925"/>
<evidence type="ECO:0000313" key="5">
    <source>
        <dbReference type="Proteomes" id="UP000035548"/>
    </source>
</evidence>
<dbReference type="GO" id="GO:1990281">
    <property type="term" value="C:efflux pump complex"/>
    <property type="evidence" value="ECO:0007669"/>
    <property type="project" value="TreeGrafter"/>
</dbReference>
<organism evidence="4 5">
    <name type="scientific">Corynebacterium uterequi</name>
    <dbReference type="NCBI Taxonomy" id="1072256"/>
    <lineage>
        <taxon>Bacteria</taxon>
        <taxon>Bacillati</taxon>
        <taxon>Actinomycetota</taxon>
        <taxon>Actinomycetes</taxon>
        <taxon>Mycobacteriales</taxon>
        <taxon>Corynebacteriaceae</taxon>
        <taxon>Corynebacterium</taxon>
    </lineage>
</organism>
<keyword evidence="2" id="KW-0812">Transmembrane</keyword>
<dbReference type="Proteomes" id="UP000035548">
    <property type="component" value="Chromosome"/>
</dbReference>
<dbReference type="PATRIC" id="fig|1072256.5.peg.1175"/>
<feature type="transmembrane region" description="Helical" evidence="2">
    <location>
        <begin position="21"/>
        <end position="42"/>
    </location>
</feature>
<dbReference type="STRING" id="1072256.CUTER_05925"/>